<dbReference type="Proteomes" id="UP000830434">
    <property type="component" value="Chromosome"/>
</dbReference>
<dbReference type="InterPro" id="IPR013783">
    <property type="entry name" value="Ig-like_fold"/>
</dbReference>
<keyword evidence="3" id="KW-1185">Reference proteome</keyword>
<dbReference type="GeneID" id="72190051"/>
<dbReference type="GO" id="GO:0004180">
    <property type="term" value="F:carboxypeptidase activity"/>
    <property type="evidence" value="ECO:0007669"/>
    <property type="project" value="UniProtKB-KW"/>
</dbReference>
<protein>
    <submittedName>
        <fullName evidence="2">Carboxypeptidase regulatory-like domain-containing protein</fullName>
    </submittedName>
</protein>
<feature type="domain" description="DUF7382" evidence="1">
    <location>
        <begin position="60"/>
        <end position="123"/>
    </location>
</feature>
<dbReference type="KEGG" id="haxz:M0R88_09310"/>
<dbReference type="Pfam" id="PF24107">
    <property type="entry name" value="DUF7382"/>
    <property type="match status" value="1"/>
</dbReference>
<dbReference type="AlphaFoldDB" id="A0A8U0IMA4"/>
<gene>
    <name evidence="2" type="ORF">M0R88_09310</name>
</gene>
<accession>A0A8U0IMA4</accession>
<reference evidence="2" key="1">
    <citation type="submission" date="2022-04" db="EMBL/GenBank/DDBJ databases">
        <title>Diverse halophilic archaea isolated from saline environments.</title>
        <authorList>
            <person name="Cui H.-L."/>
        </authorList>
    </citation>
    <scope>NUCLEOTIDE SEQUENCE</scope>
    <source>
        <strain evidence="2">XZYJT40</strain>
    </source>
</reference>
<dbReference type="RefSeq" id="WP_248656654.1">
    <property type="nucleotide sequence ID" value="NZ_CP096658.1"/>
</dbReference>
<keyword evidence="2" id="KW-0121">Carboxypeptidase</keyword>
<dbReference type="Gene3D" id="2.60.40.10">
    <property type="entry name" value="Immunoglobulins"/>
    <property type="match status" value="1"/>
</dbReference>
<evidence type="ECO:0000313" key="2">
    <source>
        <dbReference type="EMBL" id="UPW02270.1"/>
    </source>
</evidence>
<dbReference type="EMBL" id="CP096658">
    <property type="protein sequence ID" value="UPW02270.1"/>
    <property type="molecule type" value="Genomic_DNA"/>
</dbReference>
<name>A0A8U0IMA4_9EURY</name>
<dbReference type="InterPro" id="IPR055806">
    <property type="entry name" value="DUF7382"/>
</dbReference>
<dbReference type="SUPFAM" id="SSF49373">
    <property type="entry name" value="Invasin/intimin cell-adhesion fragments"/>
    <property type="match status" value="1"/>
</dbReference>
<keyword evidence="2" id="KW-0378">Hydrolase</keyword>
<evidence type="ECO:0000313" key="3">
    <source>
        <dbReference type="Proteomes" id="UP000830434"/>
    </source>
</evidence>
<keyword evidence="2" id="KW-0645">Protease</keyword>
<sequence length="165" mass="16809">MPALLGYYGSVADASPDCFDRFSDDERAIEGLPIRLVIALVVGVASLGVMMNMLSGLGGLTVTELDAAPAPDVIGPGEQKVTVTVVDPEGNPVSDATVVVSGGTASLDGVKTATTDENGNATLSVDPTLAPNQREGTLDVRIKPPAGSDYADERENAAILVLAGE</sequence>
<evidence type="ECO:0000259" key="1">
    <source>
        <dbReference type="Pfam" id="PF24107"/>
    </source>
</evidence>
<proteinExistence type="predicted"/>
<dbReference type="InterPro" id="IPR008964">
    <property type="entry name" value="Invasin/intimin_cell_adhesion"/>
</dbReference>
<organism evidence="2 3">
    <name type="scientific">Halorussus gelatinilyticus</name>
    <dbReference type="NCBI Taxonomy" id="2937524"/>
    <lineage>
        <taxon>Archaea</taxon>
        <taxon>Methanobacteriati</taxon>
        <taxon>Methanobacteriota</taxon>
        <taxon>Stenosarchaea group</taxon>
        <taxon>Halobacteria</taxon>
        <taxon>Halobacteriales</taxon>
        <taxon>Haladaptataceae</taxon>
        <taxon>Halorussus</taxon>
    </lineage>
</organism>